<dbReference type="PANTHER" id="PTHR43767">
    <property type="entry name" value="LONG-CHAIN-FATTY-ACID--COA LIGASE"/>
    <property type="match status" value="1"/>
</dbReference>
<name>A0ABX1JIT9_9MICC</name>
<dbReference type="InterPro" id="IPR000873">
    <property type="entry name" value="AMP-dep_synth/lig_dom"/>
</dbReference>
<evidence type="ECO:0000313" key="3">
    <source>
        <dbReference type="EMBL" id="NKX49238.1"/>
    </source>
</evidence>
<gene>
    <name evidence="3" type="ORF">HER39_01315</name>
</gene>
<dbReference type="Proteomes" id="UP000523795">
    <property type="component" value="Unassembled WGS sequence"/>
</dbReference>
<dbReference type="Pfam" id="PF00501">
    <property type="entry name" value="AMP-binding"/>
    <property type="match status" value="1"/>
</dbReference>
<dbReference type="EMBL" id="JAAZSR010000008">
    <property type="protein sequence ID" value="NKX49238.1"/>
    <property type="molecule type" value="Genomic_DNA"/>
</dbReference>
<evidence type="ECO:0000313" key="4">
    <source>
        <dbReference type="Proteomes" id="UP000523795"/>
    </source>
</evidence>
<protein>
    <submittedName>
        <fullName evidence="3">AMP-binding protein</fullName>
    </submittedName>
</protein>
<feature type="domain" description="AMP-binding enzyme C-terminal" evidence="2">
    <location>
        <begin position="382"/>
        <end position="448"/>
    </location>
</feature>
<dbReference type="Gene3D" id="3.40.50.12780">
    <property type="entry name" value="N-terminal domain of ligase-like"/>
    <property type="match status" value="1"/>
</dbReference>
<dbReference type="Gene3D" id="3.30.300.30">
    <property type="match status" value="1"/>
</dbReference>
<comment type="caution">
    <text evidence="3">The sequence shown here is derived from an EMBL/GenBank/DDBJ whole genome shotgun (WGS) entry which is preliminary data.</text>
</comment>
<dbReference type="Pfam" id="PF13193">
    <property type="entry name" value="AMP-binding_C"/>
    <property type="match status" value="1"/>
</dbReference>
<organism evidence="3 4">
    <name type="scientific">Arthrobacter deserti</name>
    <dbReference type="NCBI Taxonomy" id="1742687"/>
    <lineage>
        <taxon>Bacteria</taxon>
        <taxon>Bacillati</taxon>
        <taxon>Actinomycetota</taxon>
        <taxon>Actinomycetes</taxon>
        <taxon>Micrococcales</taxon>
        <taxon>Micrococcaceae</taxon>
        <taxon>Arthrobacter</taxon>
    </lineage>
</organism>
<evidence type="ECO:0000259" key="1">
    <source>
        <dbReference type="Pfam" id="PF00501"/>
    </source>
</evidence>
<dbReference type="InterPro" id="IPR042099">
    <property type="entry name" value="ANL_N_sf"/>
</dbReference>
<dbReference type="InterPro" id="IPR050237">
    <property type="entry name" value="ATP-dep_AMP-bd_enzyme"/>
</dbReference>
<sequence>MPFVDRLVDWAGRVPDRDAVVIDGQRLSYAELCRRAACLRLPGDGNRSGPHRPVALELGNTIDFVVAFTAVVGRGRTAAVLDPAWPAPVRAAALEGLEPDCVITHGAMPGPEGPADGAAELADGDPGRVFLCGFTSGTTRMKAFARTVGSWQLSLQRSTAYFGTGAGDRVLVPGPLSASLSLYALAECLYAGATFCGRSTPDTAAALGLLSGGAVTHLVAVPSQLRMLGLRAVAPWPSVRTVVAGGAKLGGTETDAIRRLAPGAAVYEYYGASELSFVAARPAAAGSGPQLVGRPFPGVEVRIGSPQEGGSAAAGVPGTIWVRSDMACRGYLAGDDGLSFRREGGWATVGDYGWLDEDGQLHVAGRTSDLIVTGGFNVYPHEIEDVLRSHGCDAAAIGLPDGLRGHCLAAVIRSDGPPALSAGTLRSLCARELAPYKVPRRFYWVREWAHGHAGKTSRPALVRAIEAGDSNVHLLG</sequence>
<proteinExistence type="predicted"/>
<keyword evidence="4" id="KW-1185">Reference proteome</keyword>
<dbReference type="PANTHER" id="PTHR43767:SF1">
    <property type="entry name" value="NONRIBOSOMAL PEPTIDE SYNTHASE PES1 (EUROFUNG)-RELATED"/>
    <property type="match status" value="1"/>
</dbReference>
<dbReference type="InterPro" id="IPR025110">
    <property type="entry name" value="AMP-bd_C"/>
</dbReference>
<reference evidence="3 4" key="1">
    <citation type="submission" date="2020-04" db="EMBL/GenBank/DDBJ databases">
        <authorList>
            <person name="Liu S."/>
        </authorList>
    </citation>
    <scope>NUCLEOTIDE SEQUENCE [LARGE SCALE GENOMIC DNA]</scope>
    <source>
        <strain evidence="3 4">CGMCC 1.15091</strain>
    </source>
</reference>
<evidence type="ECO:0000259" key="2">
    <source>
        <dbReference type="Pfam" id="PF13193"/>
    </source>
</evidence>
<accession>A0ABX1JIT9</accession>
<dbReference type="SUPFAM" id="SSF56801">
    <property type="entry name" value="Acetyl-CoA synthetase-like"/>
    <property type="match status" value="1"/>
</dbReference>
<feature type="domain" description="AMP-dependent synthetase/ligase" evidence="1">
    <location>
        <begin position="9"/>
        <end position="332"/>
    </location>
</feature>
<dbReference type="InterPro" id="IPR045851">
    <property type="entry name" value="AMP-bd_C_sf"/>
</dbReference>